<dbReference type="EMBL" id="WJBH02000008">
    <property type="protein sequence ID" value="KAI9555009.1"/>
    <property type="molecule type" value="Genomic_DNA"/>
</dbReference>
<dbReference type="PANTHER" id="PTHR33198">
    <property type="entry name" value="ANK_REP_REGION DOMAIN-CONTAINING PROTEIN-RELATED"/>
    <property type="match status" value="1"/>
</dbReference>
<comment type="caution">
    <text evidence="2">The sequence shown here is derived from an EMBL/GenBank/DDBJ whole genome shotgun (WGS) entry which is preliminary data.</text>
</comment>
<sequence>MATAAPAIQQAANPAAIALPAGNPAGNPAPGPQPPAFPVRAFKPYGSPPPFDLEAERDSFPVWEERWNIFLALSTIDEALDPAARPAYKTNQLKSCLSTPTLQAVLSAAIIGLLRTRCNAGHNRHVWRHQLALCFQVPHQTADNWMCSLRDLSRKCDFGQDCCADCEPTRILGQLIAGVVHNNVRIKLLEQGDALTLDPALTIIRTSETTQLQAASLQPADHAINAIRRSTYQSNKAGGSEEKQTRFKADKKTTMGKTKAPCRYCGRPRRPGTSQCPAYGKKCNNCGKDNHFAAVCESEKKQMISIVGPCGGPPVIVRALPDTESQLDAIPHAIYQSFFASTPLQPGAADHTAIIITGKTIKCSGWFAATIDWTANDGTSCPVSTTIHDNHPRKSSAGPLLRNAT</sequence>
<gene>
    <name evidence="2" type="ORF">GHT06_020302</name>
</gene>
<dbReference type="PANTHER" id="PTHR33198:SF21">
    <property type="entry name" value="RETROTRANSPOSON GAG DOMAIN-CONTAINING PROTEIN"/>
    <property type="match status" value="1"/>
</dbReference>
<evidence type="ECO:0000256" key="1">
    <source>
        <dbReference type="SAM" id="MobiDB-lite"/>
    </source>
</evidence>
<evidence type="ECO:0008006" key="4">
    <source>
        <dbReference type="Google" id="ProtNLM"/>
    </source>
</evidence>
<evidence type="ECO:0000313" key="3">
    <source>
        <dbReference type="Proteomes" id="UP000820818"/>
    </source>
</evidence>
<protein>
    <recommendedName>
        <fullName evidence="4">CCHC-type domain-containing protein</fullName>
    </recommendedName>
</protein>
<proteinExistence type="predicted"/>
<organism evidence="2 3">
    <name type="scientific">Daphnia sinensis</name>
    <dbReference type="NCBI Taxonomy" id="1820382"/>
    <lineage>
        <taxon>Eukaryota</taxon>
        <taxon>Metazoa</taxon>
        <taxon>Ecdysozoa</taxon>
        <taxon>Arthropoda</taxon>
        <taxon>Crustacea</taxon>
        <taxon>Branchiopoda</taxon>
        <taxon>Diplostraca</taxon>
        <taxon>Cladocera</taxon>
        <taxon>Anomopoda</taxon>
        <taxon>Daphniidae</taxon>
        <taxon>Daphnia</taxon>
        <taxon>Daphnia similis group</taxon>
    </lineage>
</organism>
<evidence type="ECO:0000313" key="2">
    <source>
        <dbReference type="EMBL" id="KAI9555009.1"/>
    </source>
</evidence>
<feature type="compositionally biased region" description="Pro residues" evidence="1">
    <location>
        <begin position="27"/>
        <end position="37"/>
    </location>
</feature>
<name>A0AAD5KLX4_9CRUS</name>
<feature type="region of interest" description="Disordered" evidence="1">
    <location>
        <begin position="18"/>
        <end position="38"/>
    </location>
</feature>
<reference evidence="2 3" key="1">
    <citation type="submission" date="2022-05" db="EMBL/GenBank/DDBJ databases">
        <title>A multi-omics perspective on studying reproductive biology in Daphnia sinensis.</title>
        <authorList>
            <person name="Jia J."/>
        </authorList>
    </citation>
    <scope>NUCLEOTIDE SEQUENCE [LARGE SCALE GENOMIC DNA]</scope>
    <source>
        <strain evidence="2 3">WSL</strain>
    </source>
</reference>
<dbReference type="Proteomes" id="UP000820818">
    <property type="component" value="Linkage Group LG8"/>
</dbReference>
<keyword evidence="3" id="KW-1185">Reference proteome</keyword>
<feature type="region of interest" description="Disordered" evidence="1">
    <location>
        <begin position="386"/>
        <end position="405"/>
    </location>
</feature>
<accession>A0AAD5KLX4</accession>
<feature type="compositionally biased region" description="Basic and acidic residues" evidence="1">
    <location>
        <begin position="239"/>
        <end position="252"/>
    </location>
</feature>
<dbReference type="AlphaFoldDB" id="A0AAD5KLX4"/>
<feature type="region of interest" description="Disordered" evidence="1">
    <location>
        <begin position="233"/>
        <end position="252"/>
    </location>
</feature>